<feature type="region of interest" description="Disordered" evidence="1">
    <location>
        <begin position="295"/>
        <end position="322"/>
    </location>
</feature>
<sequence length="322" mass="36652">MSILRDISAASGKQIFVFDGKGRLSVNKLKLSTALNAVNKGRASWVGTEAIQHKEAFEDSKITFDFKRHFREDNIVLYDTEILTGVDAFKTMALLEEHNKTKKNKLQPRDNLTMFARFAAKTLVKTDFRKTRLNYLDEIDRAILGVIYVLSGHPCIQLTGRSIANICSSLEYPLRVRDIDFPPSKKRLKPHDPIQVEVALADGKLTIVKGKSKVVWKFRLLKGINVVSSLKDKDIDRVICRIVSRCDDLIFTKLEELQRRGLVRKEYGEFVLTDTVNKLVKELISRSTSRVVEIQAKRKSSGKEKRPGCNPSFQNQKTINSK</sequence>
<proteinExistence type="predicted"/>
<name>A0AAW7ZAX9_9FIRM</name>
<organism evidence="2 3">
    <name type="scientific">Desulforamulus aquiferis</name>
    <dbReference type="NCBI Taxonomy" id="1397668"/>
    <lineage>
        <taxon>Bacteria</taxon>
        <taxon>Bacillati</taxon>
        <taxon>Bacillota</taxon>
        <taxon>Clostridia</taxon>
        <taxon>Eubacteriales</taxon>
        <taxon>Peptococcaceae</taxon>
        <taxon>Desulforamulus</taxon>
    </lineage>
</organism>
<dbReference type="RefSeq" id="WP_304541378.1">
    <property type="nucleotide sequence ID" value="NZ_JARPTC010000004.1"/>
</dbReference>
<dbReference type="AlphaFoldDB" id="A0AAW7ZAX9"/>
<accession>A0AAW7ZAX9</accession>
<protein>
    <recommendedName>
        <fullName evidence="4">DUF4388 domain-containing protein</fullName>
    </recommendedName>
</protein>
<gene>
    <name evidence="2" type="ORF">P6N53_04015</name>
</gene>
<keyword evidence="3" id="KW-1185">Reference proteome</keyword>
<evidence type="ECO:0000313" key="3">
    <source>
        <dbReference type="Proteomes" id="UP001172911"/>
    </source>
</evidence>
<dbReference type="EMBL" id="JARPTC010000004">
    <property type="protein sequence ID" value="MDO7786384.1"/>
    <property type="molecule type" value="Genomic_DNA"/>
</dbReference>
<reference evidence="2" key="1">
    <citation type="journal article" date="2023" name="J. Hazard. Mater.">
        <title>Anaerobic biodegradation of pyrene and benzo[a]pyrene by a new sulfate-reducing Desulforamulus aquiferis strain DSA.</title>
        <authorList>
            <person name="Zhang Z."/>
            <person name="Sun J."/>
            <person name="Gong X."/>
            <person name="Wang C."/>
            <person name="Wang H."/>
        </authorList>
    </citation>
    <scope>NUCLEOTIDE SEQUENCE</scope>
    <source>
        <strain evidence="2">DSA</strain>
    </source>
</reference>
<evidence type="ECO:0008006" key="4">
    <source>
        <dbReference type="Google" id="ProtNLM"/>
    </source>
</evidence>
<evidence type="ECO:0000256" key="1">
    <source>
        <dbReference type="SAM" id="MobiDB-lite"/>
    </source>
</evidence>
<dbReference type="Proteomes" id="UP001172911">
    <property type="component" value="Unassembled WGS sequence"/>
</dbReference>
<feature type="compositionally biased region" description="Polar residues" evidence="1">
    <location>
        <begin position="311"/>
        <end position="322"/>
    </location>
</feature>
<reference evidence="2" key="2">
    <citation type="submission" date="2023-03" db="EMBL/GenBank/DDBJ databases">
        <authorList>
            <person name="Zhang Z."/>
        </authorList>
    </citation>
    <scope>NUCLEOTIDE SEQUENCE</scope>
    <source>
        <strain evidence="2">DSA</strain>
    </source>
</reference>
<comment type="caution">
    <text evidence="2">The sequence shown here is derived from an EMBL/GenBank/DDBJ whole genome shotgun (WGS) entry which is preliminary data.</text>
</comment>
<evidence type="ECO:0000313" key="2">
    <source>
        <dbReference type="EMBL" id="MDO7786384.1"/>
    </source>
</evidence>